<evidence type="ECO:0000256" key="1">
    <source>
        <dbReference type="ARBA" id="ARBA00004141"/>
    </source>
</evidence>
<dbReference type="EMBL" id="BMKB01000007">
    <property type="protein sequence ID" value="GGA60885.1"/>
    <property type="molecule type" value="Genomic_DNA"/>
</dbReference>
<feature type="transmembrane region" description="Helical" evidence="5">
    <location>
        <begin position="38"/>
        <end position="59"/>
    </location>
</feature>
<feature type="transmembrane region" description="Helical" evidence="5">
    <location>
        <begin position="71"/>
        <end position="93"/>
    </location>
</feature>
<evidence type="ECO:0000256" key="4">
    <source>
        <dbReference type="ARBA" id="ARBA00023136"/>
    </source>
</evidence>
<sequence length="189" mass="20553">MLILLLGLVLFLGMHSVNIVAPNQREAIIAQKGEGAWLWPYTAIAGVGFVLIIFGYGIARQDPVMLYAPPTGMRHLALAVMIPVFPLLLASYLPGHIKARVKHPMLIATILWAIAHLLANGTLADVALFGGFLVWAIADLISLVRRPEKNQRTLPRTPVNDIVAVIGGLAIYAAIVFWLHQILFGVSPI</sequence>
<dbReference type="Pfam" id="PF07298">
    <property type="entry name" value="NnrU"/>
    <property type="match status" value="1"/>
</dbReference>
<dbReference type="Proteomes" id="UP000596977">
    <property type="component" value="Unassembled WGS sequence"/>
</dbReference>
<reference evidence="7 8" key="1">
    <citation type="journal article" date="2014" name="Int. J. Syst. Evol. Microbiol.">
        <title>Complete genome sequence of Corynebacterium casei LMG S-19264T (=DSM 44701T), isolated from a smear-ripened cheese.</title>
        <authorList>
            <consortium name="US DOE Joint Genome Institute (JGI-PGF)"/>
            <person name="Walter F."/>
            <person name="Albersmeier A."/>
            <person name="Kalinowski J."/>
            <person name="Ruckert C."/>
        </authorList>
    </citation>
    <scope>NUCLEOTIDE SEQUENCE [LARGE SCALE GENOMIC DNA]</scope>
    <source>
        <strain evidence="7 8">CGMCC 1.15896</strain>
    </source>
</reference>
<evidence type="ECO:0000259" key="6">
    <source>
        <dbReference type="Pfam" id="PF07298"/>
    </source>
</evidence>
<organism evidence="7 8">
    <name type="scientific">Pelagibacterium lentulum</name>
    <dbReference type="NCBI Taxonomy" id="2029865"/>
    <lineage>
        <taxon>Bacteria</taxon>
        <taxon>Pseudomonadati</taxon>
        <taxon>Pseudomonadota</taxon>
        <taxon>Alphaproteobacteria</taxon>
        <taxon>Hyphomicrobiales</taxon>
        <taxon>Devosiaceae</taxon>
        <taxon>Pelagibacterium</taxon>
    </lineage>
</organism>
<gene>
    <name evidence="7" type="ORF">GCM10011499_33920</name>
</gene>
<dbReference type="OrthoDB" id="5293641at2"/>
<evidence type="ECO:0000256" key="5">
    <source>
        <dbReference type="SAM" id="Phobius"/>
    </source>
</evidence>
<feature type="transmembrane region" description="Helical" evidence="5">
    <location>
        <begin position="159"/>
        <end position="179"/>
    </location>
</feature>
<protein>
    <submittedName>
        <fullName evidence="7">Nitrate reductase</fullName>
    </submittedName>
</protein>
<accession>A0A916RNK8</accession>
<keyword evidence="4 5" id="KW-0472">Membrane</keyword>
<dbReference type="AlphaFoldDB" id="A0A916RNK8"/>
<dbReference type="RefSeq" id="WP_127071573.1">
    <property type="nucleotide sequence ID" value="NZ_BMKB01000007.1"/>
</dbReference>
<evidence type="ECO:0000313" key="8">
    <source>
        <dbReference type="Proteomes" id="UP000596977"/>
    </source>
</evidence>
<evidence type="ECO:0000313" key="7">
    <source>
        <dbReference type="EMBL" id="GGA60885.1"/>
    </source>
</evidence>
<comment type="subcellular location">
    <subcellularLocation>
        <location evidence="1">Membrane</location>
        <topology evidence="1">Multi-pass membrane protein</topology>
    </subcellularLocation>
</comment>
<comment type="caution">
    <text evidence="7">The sequence shown here is derived from an EMBL/GenBank/DDBJ whole genome shotgun (WGS) entry which is preliminary data.</text>
</comment>
<feature type="domain" description="NnrU" evidence="6">
    <location>
        <begin position="3"/>
        <end position="188"/>
    </location>
</feature>
<evidence type="ECO:0000256" key="2">
    <source>
        <dbReference type="ARBA" id="ARBA00022692"/>
    </source>
</evidence>
<dbReference type="GO" id="GO:0016020">
    <property type="term" value="C:membrane"/>
    <property type="evidence" value="ECO:0007669"/>
    <property type="project" value="UniProtKB-SubCell"/>
</dbReference>
<name>A0A916RNK8_9HYPH</name>
<evidence type="ECO:0000256" key="3">
    <source>
        <dbReference type="ARBA" id="ARBA00022989"/>
    </source>
</evidence>
<keyword evidence="8" id="KW-1185">Reference proteome</keyword>
<dbReference type="InterPro" id="IPR009915">
    <property type="entry name" value="NnrU_dom"/>
</dbReference>
<proteinExistence type="predicted"/>
<keyword evidence="3 5" id="KW-1133">Transmembrane helix</keyword>
<feature type="transmembrane region" description="Helical" evidence="5">
    <location>
        <begin position="105"/>
        <end position="138"/>
    </location>
</feature>
<keyword evidence="2 5" id="KW-0812">Transmembrane</keyword>